<proteinExistence type="predicted"/>
<reference evidence="2" key="1">
    <citation type="journal article" date="2013" name="Proc. Natl. Acad. Sci. U.S.A.">
        <title>Genome structure and metabolic features in the red seaweed Chondrus crispus shed light on evolution of the Archaeplastida.</title>
        <authorList>
            <person name="Collen J."/>
            <person name="Porcel B."/>
            <person name="Carre W."/>
            <person name="Ball S.G."/>
            <person name="Chaparro C."/>
            <person name="Tonon T."/>
            <person name="Barbeyron T."/>
            <person name="Michel G."/>
            <person name="Noel B."/>
            <person name="Valentin K."/>
            <person name="Elias M."/>
            <person name="Artiguenave F."/>
            <person name="Arun A."/>
            <person name="Aury J.M."/>
            <person name="Barbosa-Neto J.F."/>
            <person name="Bothwell J.H."/>
            <person name="Bouget F.Y."/>
            <person name="Brillet L."/>
            <person name="Cabello-Hurtado F."/>
            <person name="Capella-Gutierrez S."/>
            <person name="Charrier B."/>
            <person name="Cladiere L."/>
            <person name="Cock J.M."/>
            <person name="Coelho S.M."/>
            <person name="Colleoni C."/>
            <person name="Czjzek M."/>
            <person name="Da Silva C."/>
            <person name="Delage L."/>
            <person name="Denoeud F."/>
            <person name="Deschamps P."/>
            <person name="Dittami S.M."/>
            <person name="Gabaldon T."/>
            <person name="Gachon C.M."/>
            <person name="Groisillier A."/>
            <person name="Herve C."/>
            <person name="Jabbari K."/>
            <person name="Katinka M."/>
            <person name="Kloareg B."/>
            <person name="Kowalczyk N."/>
            <person name="Labadie K."/>
            <person name="Leblanc C."/>
            <person name="Lopez P.J."/>
            <person name="McLachlan D.H."/>
            <person name="Meslet-Cladiere L."/>
            <person name="Moustafa A."/>
            <person name="Nehr Z."/>
            <person name="Nyvall Collen P."/>
            <person name="Panaud O."/>
            <person name="Partensky F."/>
            <person name="Poulain J."/>
            <person name="Rensing S.A."/>
            <person name="Rousvoal S."/>
            <person name="Samson G."/>
            <person name="Symeonidi A."/>
            <person name="Weissenbach J."/>
            <person name="Zambounis A."/>
            <person name="Wincker P."/>
            <person name="Boyen C."/>
        </authorList>
    </citation>
    <scope>NUCLEOTIDE SEQUENCE [LARGE SCALE GENOMIC DNA]</scope>
    <source>
        <strain evidence="2">cv. Stackhouse</strain>
    </source>
</reference>
<dbReference type="Proteomes" id="UP000012073">
    <property type="component" value="Unassembled WGS sequence"/>
</dbReference>
<dbReference type="AlphaFoldDB" id="R7QN99"/>
<evidence type="ECO:0000313" key="2">
    <source>
        <dbReference type="Proteomes" id="UP000012073"/>
    </source>
</evidence>
<protein>
    <submittedName>
        <fullName evidence="1">Uncharacterized protein</fullName>
    </submittedName>
</protein>
<keyword evidence="2" id="KW-1185">Reference proteome</keyword>
<dbReference type="KEGG" id="ccp:CHC_T00001304001"/>
<dbReference type="GeneID" id="17326572"/>
<evidence type="ECO:0000313" key="1">
    <source>
        <dbReference type="EMBL" id="CDF38946.1"/>
    </source>
</evidence>
<dbReference type="Gramene" id="CDF38946">
    <property type="protein sequence ID" value="CDF38946"/>
    <property type="gene ID" value="CHC_T00001304001"/>
</dbReference>
<organism evidence="1 2">
    <name type="scientific">Chondrus crispus</name>
    <name type="common">Carrageen Irish moss</name>
    <name type="synonym">Polymorpha crispa</name>
    <dbReference type="NCBI Taxonomy" id="2769"/>
    <lineage>
        <taxon>Eukaryota</taxon>
        <taxon>Rhodophyta</taxon>
        <taxon>Florideophyceae</taxon>
        <taxon>Rhodymeniophycidae</taxon>
        <taxon>Gigartinales</taxon>
        <taxon>Gigartinaceae</taxon>
        <taxon>Chondrus</taxon>
    </lineage>
</organism>
<dbReference type="RefSeq" id="XP_005718852.1">
    <property type="nucleotide sequence ID" value="XM_005718795.1"/>
</dbReference>
<accession>R7QN99</accession>
<name>R7QN99_CHOCR</name>
<sequence>MERYSMPETRAWALLEASAAARAAAALRSAFSRLAASFAAFFASLRARFSSSVMLARLLAGTPSPVGCGSIVATGVIHNEYERNDLVDTRARIGGVALPVLVTMRKGGLCRSFESCR</sequence>
<dbReference type="EMBL" id="HG001977">
    <property type="protein sequence ID" value="CDF38946.1"/>
    <property type="molecule type" value="Genomic_DNA"/>
</dbReference>
<gene>
    <name evidence="1" type="ORF">CHC_T00001304001</name>
</gene>